<reference evidence="2" key="1">
    <citation type="submission" date="2016-10" db="EMBL/GenBank/DDBJ databases">
        <authorList>
            <person name="Varghese N."/>
            <person name="Submissions S."/>
        </authorList>
    </citation>
    <scope>NUCLEOTIDE SEQUENCE [LARGE SCALE GENOMIC DNA]</scope>
    <source>
        <strain evidence="2">DSM 44142</strain>
    </source>
</reference>
<protein>
    <submittedName>
        <fullName evidence="1">Uncharacterized protein</fullName>
    </submittedName>
</protein>
<sequence>MSTPNMTDADVVNSAFDVQAAITDGTLSAATLESELTEMMRAEFGTVGEPGDPLFELHCDVTRQFLAVGGLTSDELREWLSVRLRAENGGELPEDATPAPEPVALLGVVEPESEPDDELADLPESVLADAEAAAQAVIDAWRAARPHLRGVTE</sequence>
<name>A0A1H1FDZ6_9ACTN</name>
<evidence type="ECO:0000313" key="2">
    <source>
        <dbReference type="Proteomes" id="UP000183053"/>
    </source>
</evidence>
<accession>A0A1H1FDZ6</accession>
<evidence type="ECO:0000313" key="1">
    <source>
        <dbReference type="EMBL" id="SDQ99192.1"/>
    </source>
</evidence>
<dbReference type="Proteomes" id="UP000183053">
    <property type="component" value="Unassembled WGS sequence"/>
</dbReference>
<dbReference type="EMBL" id="FNLF01000002">
    <property type="protein sequence ID" value="SDQ99192.1"/>
    <property type="molecule type" value="Genomic_DNA"/>
</dbReference>
<dbReference type="STRING" id="47312.SAMN04489765_2665"/>
<proteinExistence type="predicted"/>
<gene>
    <name evidence="1" type="ORF">SAMN04489765_2665</name>
</gene>
<organism evidence="1 2">
    <name type="scientific">Tsukamurella pulmonis</name>
    <dbReference type="NCBI Taxonomy" id="47312"/>
    <lineage>
        <taxon>Bacteria</taxon>
        <taxon>Bacillati</taxon>
        <taxon>Actinomycetota</taxon>
        <taxon>Actinomycetes</taxon>
        <taxon>Mycobacteriales</taxon>
        <taxon>Tsukamurellaceae</taxon>
        <taxon>Tsukamurella</taxon>
    </lineage>
</organism>
<dbReference type="AlphaFoldDB" id="A0A1H1FDZ6"/>
<keyword evidence="2" id="KW-1185">Reference proteome</keyword>